<evidence type="ECO:0000313" key="3">
    <source>
        <dbReference type="Proteomes" id="UP000078084"/>
    </source>
</evidence>
<gene>
    <name evidence="1" type="ORF">AAV32_13945</name>
    <name evidence="2" type="ORF">EV679_0233</name>
</gene>
<protein>
    <submittedName>
        <fullName evidence="2">Cellulose synthase operon protein YhjQ</fullName>
    </submittedName>
</protein>
<reference evidence="2 4" key="2">
    <citation type="submission" date="2019-02" db="EMBL/GenBank/DDBJ databases">
        <title>Genomic Encyclopedia of Type Strains, Phase IV (KMG-IV): sequencing the most valuable type-strain genomes for metagenomic binning, comparative biology and taxonomic classification.</title>
        <authorList>
            <person name="Goeker M."/>
        </authorList>
    </citation>
    <scope>NUCLEOTIDE SEQUENCE [LARGE SCALE GENOMIC DNA]</scope>
    <source>
        <strain evidence="2 4">DSM 16618</strain>
    </source>
</reference>
<reference evidence="1 3" key="1">
    <citation type="submission" date="2015-04" db="EMBL/GenBank/DDBJ databases">
        <title>Genome sequence of Kerstersia gyiorum CG1.</title>
        <authorList>
            <person name="Greninger A.L."/>
            <person name="Kozyreva V."/>
            <person name="Chaturvedi V."/>
        </authorList>
    </citation>
    <scope>NUCLEOTIDE SEQUENCE [LARGE SCALE GENOMIC DNA]</scope>
    <source>
        <strain evidence="1 3">CG1</strain>
    </source>
</reference>
<organism evidence="1 3">
    <name type="scientific">Kerstersia gyiorum</name>
    <dbReference type="NCBI Taxonomy" id="206506"/>
    <lineage>
        <taxon>Bacteria</taxon>
        <taxon>Pseudomonadati</taxon>
        <taxon>Pseudomonadota</taxon>
        <taxon>Betaproteobacteria</taxon>
        <taxon>Burkholderiales</taxon>
        <taxon>Alcaligenaceae</taxon>
        <taxon>Kerstersia</taxon>
    </lineage>
</organism>
<name>A0A171KPM8_9BURK</name>
<proteinExistence type="predicted"/>
<dbReference type="RefSeq" id="WP_068373490.1">
    <property type="nucleotide sequence ID" value="NZ_CBCSEB010000003.1"/>
</dbReference>
<keyword evidence="3" id="KW-1185">Reference proteome</keyword>
<dbReference type="EMBL" id="SGWZ01000001">
    <property type="protein sequence ID" value="RZS73049.1"/>
    <property type="molecule type" value="Genomic_DNA"/>
</dbReference>
<dbReference type="InterPro" id="IPR050678">
    <property type="entry name" value="DNA_Partitioning_ATPase"/>
</dbReference>
<dbReference type="PATRIC" id="fig|206506.3.peg.2969"/>
<dbReference type="NCBIfam" id="TIGR03371">
    <property type="entry name" value="cellulose_yhjQ"/>
    <property type="match status" value="1"/>
</dbReference>
<dbReference type="CDD" id="cd02042">
    <property type="entry name" value="ParAB_family"/>
    <property type="match status" value="1"/>
</dbReference>
<dbReference type="OrthoDB" id="5288747at2"/>
<evidence type="ECO:0000313" key="1">
    <source>
        <dbReference type="EMBL" id="KKO70845.1"/>
    </source>
</evidence>
<dbReference type="GeneID" id="99728241"/>
<dbReference type="Proteomes" id="UP000078084">
    <property type="component" value="Unassembled WGS sequence"/>
</dbReference>
<dbReference type="SUPFAM" id="SSF52540">
    <property type="entry name" value="P-loop containing nucleoside triphosphate hydrolases"/>
    <property type="match status" value="1"/>
</dbReference>
<dbReference type="STRING" id="206506.AAV32_13945"/>
<dbReference type="EMBL" id="LBNE01000011">
    <property type="protein sequence ID" value="KKO70845.1"/>
    <property type="molecule type" value="Genomic_DNA"/>
</dbReference>
<dbReference type="PANTHER" id="PTHR13696:SF52">
    <property type="entry name" value="PARA FAMILY PROTEIN CT_582"/>
    <property type="match status" value="1"/>
</dbReference>
<dbReference type="PANTHER" id="PTHR13696">
    <property type="entry name" value="P-LOOP CONTAINING NUCLEOSIDE TRIPHOSPHATE HYDROLASE"/>
    <property type="match status" value="1"/>
</dbReference>
<dbReference type="Proteomes" id="UP000292039">
    <property type="component" value="Unassembled WGS sequence"/>
</dbReference>
<evidence type="ECO:0000313" key="2">
    <source>
        <dbReference type="EMBL" id="RZS73049.1"/>
    </source>
</evidence>
<dbReference type="Gene3D" id="3.40.50.300">
    <property type="entry name" value="P-loop containing nucleotide triphosphate hydrolases"/>
    <property type="match status" value="1"/>
</dbReference>
<accession>A0A171KPM8</accession>
<dbReference type="AlphaFoldDB" id="A0A171KPM8"/>
<sequence>MKIVSVVSPKGGVGKTTVTVNLGVALQRAGHQVLLVDMDPQSALRFHLGVDLSVPDGLATAALSHRPWRDVCLSTEAGVALLPFGYIEDGARELLEAEMQHGGDWLRTRLAQMGLQDDAVVLLDTPPGASVYMRHALQACHAAVVVTLADAASYATLPSMEHMLEQYCEHRADFDTAGYLVNQFDAANQLAQDVTGLMRQNFGRAVIGVVHKDAAVSEAIACRRSVLDYAPHSQATNDFLECAQWLNGRLAAIQPE</sequence>
<dbReference type="Pfam" id="PF06564">
    <property type="entry name" value="CBP_BcsQ"/>
    <property type="match status" value="1"/>
</dbReference>
<comment type="caution">
    <text evidence="1">The sequence shown here is derived from an EMBL/GenBank/DDBJ whole genome shotgun (WGS) entry which is preliminary data.</text>
</comment>
<dbReference type="InterPro" id="IPR017746">
    <property type="entry name" value="Cellulose_synthase_operon_BcsQ"/>
</dbReference>
<evidence type="ECO:0000313" key="4">
    <source>
        <dbReference type="Proteomes" id="UP000292039"/>
    </source>
</evidence>
<dbReference type="InterPro" id="IPR027417">
    <property type="entry name" value="P-loop_NTPase"/>
</dbReference>